<dbReference type="RefSeq" id="XP_006661207.1">
    <property type="nucleotide sequence ID" value="XM_006661144.2"/>
</dbReference>
<dbReference type="Proteomes" id="UP000006038">
    <property type="component" value="Chromosome 9"/>
</dbReference>
<dbReference type="OrthoDB" id="5236983at2759"/>
<dbReference type="OMA" id="MIHAILF"/>
<feature type="region of interest" description="Disordered" evidence="1">
    <location>
        <begin position="548"/>
        <end position="603"/>
    </location>
</feature>
<accession>J3MXA9</accession>
<dbReference type="STRING" id="4533.J3MXA9"/>
<feature type="compositionally biased region" description="Basic residues" evidence="1">
    <location>
        <begin position="563"/>
        <end position="582"/>
    </location>
</feature>
<evidence type="ECO:0000313" key="4">
    <source>
        <dbReference type="Proteomes" id="UP000006038"/>
    </source>
</evidence>
<name>J3MXA9_ORYBR</name>
<dbReference type="InterPro" id="IPR006640">
    <property type="entry name" value="SprT-like_domain"/>
</dbReference>
<keyword evidence="4" id="KW-1185">Reference proteome</keyword>
<feature type="compositionally biased region" description="Basic residues" evidence="1">
    <location>
        <begin position="284"/>
        <end position="293"/>
    </location>
</feature>
<dbReference type="InterPro" id="IPR044245">
    <property type="entry name" value="Spartan"/>
</dbReference>
<protein>
    <recommendedName>
        <fullName evidence="2">SprT-like domain-containing protein</fullName>
    </recommendedName>
</protein>
<dbReference type="eggNOG" id="KOG3931">
    <property type="taxonomic scope" value="Eukaryota"/>
</dbReference>
<dbReference type="Gramene" id="OB09G16380.1">
    <property type="protein sequence ID" value="OB09G16380.1"/>
    <property type="gene ID" value="OB09G16380"/>
</dbReference>
<feature type="region of interest" description="Disordered" evidence="1">
    <location>
        <begin position="388"/>
        <end position="423"/>
    </location>
</feature>
<dbReference type="PANTHER" id="PTHR21220:SF2">
    <property type="entry name" value="OS09G0407300 PROTEIN"/>
    <property type="match status" value="1"/>
</dbReference>
<feature type="compositionally biased region" description="Basic and acidic residues" evidence="1">
    <location>
        <begin position="401"/>
        <end position="410"/>
    </location>
</feature>
<dbReference type="GO" id="GO:0006974">
    <property type="term" value="P:DNA damage response"/>
    <property type="evidence" value="ECO:0007669"/>
    <property type="project" value="InterPro"/>
</dbReference>
<evidence type="ECO:0000259" key="2">
    <source>
        <dbReference type="Pfam" id="PF10263"/>
    </source>
</evidence>
<dbReference type="GO" id="GO:0005634">
    <property type="term" value="C:nucleus"/>
    <property type="evidence" value="ECO:0007669"/>
    <property type="project" value="TreeGrafter"/>
</dbReference>
<dbReference type="KEGG" id="obr:102721581"/>
<feature type="compositionally biased region" description="Polar residues" evidence="1">
    <location>
        <begin position="584"/>
        <end position="596"/>
    </location>
</feature>
<sequence length="662" mass="72491">MDEVVDPDLEDPNPDVGELFRHYDGLYFRGALAGAGFSVRWSSPQTPPRVAGPFGSCIFEKPDNTITLSEPVLKYRSSTDTKNALLHQMIHAILFVKHHRKDCRGHGPIFRAWMTAINSCSVDDHQRPPDGYNITTRHDFSADNSPRSLNSSLWKCEYCGDTLVRAMNMGAPSDACCIENVDEYSTCGNMLCHWHNHKMGCDGTYANMGKAKRTQLTQDPNNVQASPGTKRCPTDMQMAKSQIAIQEPESPDSDGLQQDATVRKPEAEGKLLTLGNVKSTGRSSSKKGVKRHRPENTQDVNDMLTAPLKNPKLGLDLVSSWKRRVSSIVGSNNAKSSGGSASRKESKPHMPENVEESSVLPSLSQKKLKLNEDLVVSGKNETLSLVNCSNGKSAASNSSKKVREQHELEGVQKSCVQPASPPRKLRQDFVASVKTDISSLDSNCNAKVLRSSPLKCSGKQHEKADIQKSGALPSGSESKLKRQNEISSSTKAGVQDKSRNTQKNIDPPASPQTKLKQSVLQKQRQSKTRKSANEKFAVISAWLNYYESEGSSGSTEPLVNKRTERRRRARNRITYTRSRKRNAGVSSSIKTQPSEDGSSHSHAKAAASCLDIVASIPSKQVVNQSPRYQSQSPAPFMAIVPFDAANADPTSTSSIIDISDDD</sequence>
<feature type="compositionally biased region" description="Polar residues" evidence="1">
    <location>
        <begin position="217"/>
        <end position="227"/>
    </location>
</feature>
<feature type="region of interest" description="Disordered" evidence="1">
    <location>
        <begin position="264"/>
        <end position="307"/>
    </location>
</feature>
<dbReference type="AlphaFoldDB" id="J3MXA9"/>
<proteinExistence type="predicted"/>
<feature type="compositionally biased region" description="Basic and acidic residues" evidence="1">
    <location>
        <begin position="342"/>
        <end position="352"/>
    </location>
</feature>
<dbReference type="Pfam" id="PF10263">
    <property type="entry name" value="SprT-like"/>
    <property type="match status" value="1"/>
</dbReference>
<organism evidence="3">
    <name type="scientific">Oryza brachyantha</name>
    <name type="common">malo sina</name>
    <dbReference type="NCBI Taxonomy" id="4533"/>
    <lineage>
        <taxon>Eukaryota</taxon>
        <taxon>Viridiplantae</taxon>
        <taxon>Streptophyta</taxon>
        <taxon>Embryophyta</taxon>
        <taxon>Tracheophyta</taxon>
        <taxon>Spermatophyta</taxon>
        <taxon>Magnoliopsida</taxon>
        <taxon>Liliopsida</taxon>
        <taxon>Poales</taxon>
        <taxon>Poaceae</taxon>
        <taxon>BOP clade</taxon>
        <taxon>Oryzoideae</taxon>
        <taxon>Oryzeae</taxon>
        <taxon>Oryzinae</taxon>
        <taxon>Oryza</taxon>
    </lineage>
</organism>
<dbReference type="GO" id="GO:0004222">
    <property type="term" value="F:metalloendopeptidase activity"/>
    <property type="evidence" value="ECO:0007669"/>
    <property type="project" value="InterPro"/>
</dbReference>
<feature type="compositionally biased region" description="Low complexity" evidence="1">
    <location>
        <begin position="389"/>
        <end position="399"/>
    </location>
</feature>
<feature type="region of interest" description="Disordered" evidence="1">
    <location>
        <begin position="454"/>
        <end position="532"/>
    </location>
</feature>
<feature type="region of interest" description="Disordered" evidence="1">
    <location>
        <begin position="217"/>
        <end position="241"/>
    </location>
</feature>
<dbReference type="GO" id="GO:0031593">
    <property type="term" value="F:polyubiquitin modification-dependent protein binding"/>
    <property type="evidence" value="ECO:0007669"/>
    <property type="project" value="TreeGrafter"/>
</dbReference>
<reference evidence="3" key="1">
    <citation type="journal article" date="2013" name="Nat. Commun.">
        <title>Whole-genome sequencing of Oryza brachyantha reveals mechanisms underlying Oryza genome evolution.</title>
        <authorList>
            <person name="Chen J."/>
            <person name="Huang Q."/>
            <person name="Gao D."/>
            <person name="Wang J."/>
            <person name="Lang Y."/>
            <person name="Liu T."/>
            <person name="Li B."/>
            <person name="Bai Z."/>
            <person name="Luis Goicoechea J."/>
            <person name="Liang C."/>
            <person name="Chen C."/>
            <person name="Zhang W."/>
            <person name="Sun S."/>
            <person name="Liao Y."/>
            <person name="Zhang X."/>
            <person name="Yang L."/>
            <person name="Song C."/>
            <person name="Wang M."/>
            <person name="Shi J."/>
            <person name="Liu G."/>
            <person name="Liu J."/>
            <person name="Zhou H."/>
            <person name="Zhou W."/>
            <person name="Yu Q."/>
            <person name="An N."/>
            <person name="Chen Y."/>
            <person name="Cai Q."/>
            <person name="Wang B."/>
            <person name="Liu B."/>
            <person name="Min J."/>
            <person name="Huang Y."/>
            <person name="Wu H."/>
            <person name="Li Z."/>
            <person name="Zhang Y."/>
            <person name="Yin Y."/>
            <person name="Song W."/>
            <person name="Jiang J."/>
            <person name="Jackson S.A."/>
            <person name="Wing R.A."/>
            <person name="Wang J."/>
            <person name="Chen M."/>
        </authorList>
    </citation>
    <scope>NUCLEOTIDE SEQUENCE [LARGE SCALE GENOMIC DNA]</scope>
    <source>
        <strain evidence="3">cv. IRGC 101232</strain>
    </source>
</reference>
<dbReference type="HOGENOM" id="CLU_027919_0_0_1"/>
<feature type="compositionally biased region" description="Low complexity" evidence="1">
    <location>
        <begin position="330"/>
        <end position="341"/>
    </location>
</feature>
<gene>
    <name evidence="3" type="primary">LOC102721581</name>
</gene>
<reference evidence="3" key="2">
    <citation type="submission" date="2013-04" db="UniProtKB">
        <authorList>
            <consortium name="EnsemblPlants"/>
        </authorList>
    </citation>
    <scope>IDENTIFICATION</scope>
</reference>
<dbReference type="PANTHER" id="PTHR21220">
    <property type="entry name" value="DNA-DEPENDENT METALLOPROTEASE SPRTN"/>
    <property type="match status" value="1"/>
</dbReference>
<feature type="compositionally biased region" description="Polar residues" evidence="1">
    <location>
        <begin position="511"/>
        <end position="523"/>
    </location>
</feature>
<feature type="region of interest" description="Disordered" evidence="1">
    <location>
        <begin position="329"/>
        <end position="362"/>
    </location>
</feature>
<dbReference type="EnsemblPlants" id="OB09G16380.1">
    <property type="protein sequence ID" value="OB09G16380.1"/>
    <property type="gene ID" value="OB09G16380"/>
</dbReference>
<feature type="domain" description="SprT-like" evidence="2">
    <location>
        <begin position="18"/>
        <end position="138"/>
    </location>
</feature>
<evidence type="ECO:0000256" key="1">
    <source>
        <dbReference type="SAM" id="MobiDB-lite"/>
    </source>
</evidence>
<dbReference type="GO" id="GO:0003697">
    <property type="term" value="F:single-stranded DNA binding"/>
    <property type="evidence" value="ECO:0007669"/>
    <property type="project" value="InterPro"/>
</dbReference>
<dbReference type="GeneID" id="102721581"/>
<evidence type="ECO:0000313" key="3">
    <source>
        <dbReference type="EnsemblPlants" id="OB09G16380.1"/>
    </source>
</evidence>